<dbReference type="EC" id="3.1.1.1" evidence="4"/>
<dbReference type="OrthoDB" id="9786110at2"/>
<dbReference type="PIRSF" id="PIRSF017388">
    <property type="entry name" value="Esterase_lipase"/>
    <property type="match status" value="1"/>
</dbReference>
<dbReference type="HOGENOM" id="CLU_076594_0_0_9"/>
<feature type="binding site" evidence="2">
    <location>
        <position position="105"/>
    </location>
    <ligand>
        <name>substrate</name>
    </ligand>
</feature>
<dbReference type="Pfam" id="PF12697">
    <property type="entry name" value="Abhydrolase_6"/>
    <property type="match status" value="1"/>
</dbReference>
<evidence type="ECO:0000313" key="4">
    <source>
        <dbReference type="EMBL" id="ACL69575.1"/>
    </source>
</evidence>
<accession>B8CWA6</accession>
<dbReference type="eggNOG" id="COG1647">
    <property type="taxonomic scope" value="Bacteria"/>
</dbReference>
<organism evidence="4 5">
    <name type="scientific">Halothermothrix orenii (strain H 168 / OCM 544 / DSM 9562)</name>
    <dbReference type="NCBI Taxonomy" id="373903"/>
    <lineage>
        <taxon>Bacteria</taxon>
        <taxon>Bacillati</taxon>
        <taxon>Bacillota</taxon>
        <taxon>Clostridia</taxon>
        <taxon>Halanaerobiales</taxon>
        <taxon>Halothermotrichaceae</taxon>
        <taxon>Halothermothrix</taxon>
    </lineage>
</organism>
<dbReference type="KEGG" id="hor:Hore_08180"/>
<evidence type="ECO:0000256" key="2">
    <source>
        <dbReference type="PIRSR" id="PIRSR017388-2"/>
    </source>
</evidence>
<dbReference type="Gene3D" id="3.40.50.1820">
    <property type="entry name" value="alpha/beta hydrolase"/>
    <property type="match status" value="1"/>
</dbReference>
<dbReference type="SUPFAM" id="SSF53474">
    <property type="entry name" value="alpha/beta-Hydrolases"/>
    <property type="match status" value="1"/>
</dbReference>
<evidence type="ECO:0000259" key="3">
    <source>
        <dbReference type="Pfam" id="PF12697"/>
    </source>
</evidence>
<feature type="binding site" evidence="2">
    <location>
        <position position="35"/>
    </location>
    <ligand>
        <name>substrate</name>
    </ligand>
</feature>
<dbReference type="InterPro" id="IPR000073">
    <property type="entry name" value="AB_hydrolase_1"/>
</dbReference>
<sequence length="266" mass="30217">MKDLNLNPDTQVNPIARERFYSGSKEDAVLVIHGFTGIPAEMEYLGKEINKKTGYTVYIPRLPGHGTNRQDFLTSGARDWLRKIYDSYLNLKADYKNVHLAGLSMGGLLALLTAARFNHSAKLILIAAALYANHPLLPYSHIIKFFKKEIKNDPEVLQLDEEGLTPEDKLYREHYWGYTFPVQGAELHKLMRLTRKKLPQISCNTLIIASKKDDTVPLKAAYTIKNNIKSKQKKLVILENSPHVINDGPEKDKCARIVTDFLLKTI</sequence>
<protein>
    <submittedName>
        <fullName evidence="4">Carboxylesterase</fullName>
        <ecNumber evidence="4">3.1.1.1</ecNumber>
    </submittedName>
</protein>
<dbReference type="RefSeq" id="WP_012635763.1">
    <property type="nucleotide sequence ID" value="NC_011899.1"/>
</dbReference>
<evidence type="ECO:0000256" key="1">
    <source>
        <dbReference type="PIRSR" id="PIRSR017388-1"/>
    </source>
</evidence>
<feature type="active site" description="Charge relay system" evidence="1">
    <location>
        <position position="213"/>
    </location>
</feature>
<dbReference type="InterPro" id="IPR012354">
    <property type="entry name" value="Esterase_lipase"/>
</dbReference>
<keyword evidence="5" id="KW-1185">Reference proteome</keyword>
<keyword evidence="4" id="KW-0378">Hydrolase</keyword>
<dbReference type="EMBL" id="CP001098">
    <property type="protein sequence ID" value="ACL69575.1"/>
    <property type="molecule type" value="Genomic_DNA"/>
</dbReference>
<feature type="active site" description="Nucleophile" evidence="1">
    <location>
        <position position="104"/>
    </location>
</feature>
<dbReference type="Proteomes" id="UP000000719">
    <property type="component" value="Chromosome"/>
</dbReference>
<feature type="domain" description="AB hydrolase-1" evidence="3">
    <location>
        <begin position="29"/>
        <end position="249"/>
    </location>
</feature>
<dbReference type="PANTHER" id="PTHR43689:SF8">
    <property type="entry name" value="ALPHA_BETA-HYDROLASES SUPERFAMILY PROTEIN"/>
    <property type="match status" value="1"/>
</dbReference>
<evidence type="ECO:0000313" key="5">
    <source>
        <dbReference type="Proteomes" id="UP000000719"/>
    </source>
</evidence>
<reference evidence="4 5" key="1">
    <citation type="journal article" date="2009" name="PLoS ONE">
        <title>Genome analysis of the anaerobic thermohalophilic bacterium Halothermothrix orenii.</title>
        <authorList>
            <person name="Mavromatis K."/>
            <person name="Ivanova N."/>
            <person name="Anderson I."/>
            <person name="Lykidis A."/>
            <person name="Hooper S.D."/>
            <person name="Sun H."/>
            <person name="Kunin V."/>
            <person name="Lapidus A."/>
            <person name="Hugenholtz P."/>
            <person name="Patel B."/>
            <person name="Kyrpides N.C."/>
        </authorList>
    </citation>
    <scope>NUCLEOTIDE SEQUENCE [LARGE SCALE GENOMIC DNA]</scope>
    <source>
        <strain evidence="5">H 168 / OCM 544 / DSM 9562</strain>
    </source>
</reference>
<name>B8CWA6_HALOH</name>
<dbReference type="InterPro" id="IPR029058">
    <property type="entry name" value="AB_hydrolase_fold"/>
</dbReference>
<dbReference type="GO" id="GO:0106435">
    <property type="term" value="F:carboxylesterase activity"/>
    <property type="evidence" value="ECO:0007669"/>
    <property type="project" value="UniProtKB-EC"/>
</dbReference>
<gene>
    <name evidence="4" type="ordered locus">Hore_08180</name>
</gene>
<dbReference type="ESTHER" id="haloh-b8cwa6">
    <property type="family name" value="CarbLipBact_2"/>
</dbReference>
<dbReference type="PRINTS" id="PR00111">
    <property type="entry name" value="ABHYDROLASE"/>
</dbReference>
<feature type="active site" description="Charge relay system" evidence="1">
    <location>
        <position position="243"/>
    </location>
</feature>
<dbReference type="AlphaFoldDB" id="B8CWA6"/>
<proteinExistence type="predicted"/>
<dbReference type="PANTHER" id="PTHR43689">
    <property type="entry name" value="HYDROLASE"/>
    <property type="match status" value="1"/>
</dbReference>